<dbReference type="PROSITE" id="PS50865">
    <property type="entry name" value="ZF_MYND_2"/>
    <property type="match status" value="1"/>
</dbReference>
<dbReference type="InterPro" id="IPR002130">
    <property type="entry name" value="Cyclophilin-type_PPIase_dom"/>
</dbReference>
<keyword evidence="1" id="KW-0479">Metal-binding</keyword>
<dbReference type="GO" id="GO:0008270">
    <property type="term" value="F:zinc ion binding"/>
    <property type="evidence" value="ECO:0007669"/>
    <property type="project" value="UniProtKB-KW"/>
</dbReference>
<gene>
    <name evidence="7" type="ORF">Vbra_19682</name>
</gene>
<dbReference type="PROSITE" id="PS50072">
    <property type="entry name" value="CSA_PPIASE_2"/>
    <property type="match status" value="1"/>
</dbReference>
<dbReference type="Pfam" id="PF00160">
    <property type="entry name" value="Pro_isomerase"/>
    <property type="match status" value="1"/>
</dbReference>
<dbReference type="GO" id="GO:0005737">
    <property type="term" value="C:cytoplasm"/>
    <property type="evidence" value="ECO:0007669"/>
    <property type="project" value="TreeGrafter"/>
</dbReference>
<dbReference type="PANTHER" id="PTHR11071:SF561">
    <property type="entry name" value="PEPTIDYL-PROLYL CIS-TRANS ISOMERASE D-RELATED"/>
    <property type="match status" value="1"/>
</dbReference>
<dbReference type="VEuPathDB" id="CryptoDB:Vbra_19682"/>
<dbReference type="InterPro" id="IPR029000">
    <property type="entry name" value="Cyclophilin-like_dom_sf"/>
</dbReference>
<evidence type="ECO:0000256" key="4">
    <source>
        <dbReference type="PROSITE-ProRule" id="PRU00134"/>
    </source>
</evidence>
<dbReference type="Gene3D" id="2.40.100.10">
    <property type="entry name" value="Cyclophilin-like"/>
    <property type="match status" value="1"/>
</dbReference>
<accession>A0A0G4H6X8</accession>
<evidence type="ECO:0000313" key="8">
    <source>
        <dbReference type="Proteomes" id="UP000041254"/>
    </source>
</evidence>
<sequence length="676" mass="73599">MSDATMTHPAADLKCLRCGFLGRRVACQVCGEMLYCSTRCLREDEETHREPCELFRAIVRPAFANTNVARLFIGFIDMADFHVFQLERERVAISKCLAGFSGAEDASARSSSAGAASGDMTEPQAGEVDLLVYARNDFDQETCVVDATFGGPSGACHISVLRLTFHGDVVAPLEELRRRHFVLARATVGDIQRAKLTVRFVTLDSPLAAISRPFLIGGVPGIPTAACTLLSALRTVATKTLSGMALSAQGDLLDWLHDFLVVLPEARWPHFVRHATGGHLVPSPDESWVLELVRRALRGKSSFLATALDAKIDQDMAKLKSKGKAIDKSVLVEQQLSRLQKDIVAHFMRMVDRLKTAEPKPIDDMLNDTANKPPVISLAAEDEQVVCERLAEELRQANDMAPVAARLKDFEKSIKGALAVNATNDLETDLWRILCLKVKQHTQKTVKAVAGVLLENLTEGFDGAAAGPTCFHRRVVIFLFTDVSPKAAENFRCYCTGEKGVGASGYPLHYKGTRLGYAVKGAELEGGCLDSRDGRNQQFTVTTESVYGPNHTRWDHKASLIGPRKPGMVALMGERCVDKNGFALHKLHGSRFLISVSSANNLHTWETVVGFIEDLRTVSWLHGITMAAGDSAGSGRGHGERPTMLDMTHGPMADVVPLSATVNIEDCGQLPDDIDG</sequence>
<dbReference type="STRING" id="1169540.A0A0G4H6X8"/>
<reference evidence="7 8" key="1">
    <citation type="submission" date="2014-11" db="EMBL/GenBank/DDBJ databases">
        <authorList>
            <person name="Zhu J."/>
            <person name="Qi W."/>
            <person name="Song R."/>
        </authorList>
    </citation>
    <scope>NUCLEOTIDE SEQUENCE [LARGE SCALE GENOMIC DNA]</scope>
</reference>
<dbReference type="GO" id="GO:0016018">
    <property type="term" value="F:cyclosporin A binding"/>
    <property type="evidence" value="ECO:0007669"/>
    <property type="project" value="TreeGrafter"/>
</dbReference>
<evidence type="ECO:0000256" key="1">
    <source>
        <dbReference type="ARBA" id="ARBA00022723"/>
    </source>
</evidence>
<dbReference type="Proteomes" id="UP000041254">
    <property type="component" value="Unassembled WGS sequence"/>
</dbReference>
<proteinExistence type="predicted"/>
<keyword evidence="3" id="KW-0862">Zinc</keyword>
<evidence type="ECO:0000256" key="2">
    <source>
        <dbReference type="ARBA" id="ARBA00022771"/>
    </source>
</evidence>
<dbReference type="PANTHER" id="PTHR11071">
    <property type="entry name" value="PEPTIDYL-PROLYL CIS-TRANS ISOMERASE"/>
    <property type="match status" value="1"/>
</dbReference>
<evidence type="ECO:0000259" key="5">
    <source>
        <dbReference type="PROSITE" id="PS50072"/>
    </source>
</evidence>
<dbReference type="InterPro" id="IPR002893">
    <property type="entry name" value="Znf_MYND"/>
</dbReference>
<dbReference type="SUPFAM" id="SSF144232">
    <property type="entry name" value="HIT/MYND zinc finger-like"/>
    <property type="match status" value="1"/>
</dbReference>
<evidence type="ECO:0008006" key="9">
    <source>
        <dbReference type="Google" id="ProtNLM"/>
    </source>
</evidence>
<dbReference type="SUPFAM" id="SSF50891">
    <property type="entry name" value="Cyclophilin-like"/>
    <property type="match status" value="1"/>
</dbReference>
<dbReference type="EMBL" id="CDMY01001045">
    <property type="protein sequence ID" value="CEM39616.1"/>
    <property type="molecule type" value="Genomic_DNA"/>
</dbReference>
<dbReference type="InParanoid" id="A0A0G4H6X8"/>
<dbReference type="GO" id="GO:0003755">
    <property type="term" value="F:peptidyl-prolyl cis-trans isomerase activity"/>
    <property type="evidence" value="ECO:0007669"/>
    <property type="project" value="InterPro"/>
</dbReference>
<evidence type="ECO:0000313" key="7">
    <source>
        <dbReference type="EMBL" id="CEM39616.1"/>
    </source>
</evidence>
<dbReference type="Gene3D" id="6.10.140.2220">
    <property type="match status" value="1"/>
</dbReference>
<dbReference type="PROSITE" id="PS01360">
    <property type="entry name" value="ZF_MYND_1"/>
    <property type="match status" value="1"/>
</dbReference>
<dbReference type="GO" id="GO:0006457">
    <property type="term" value="P:protein folding"/>
    <property type="evidence" value="ECO:0007669"/>
    <property type="project" value="TreeGrafter"/>
</dbReference>
<feature type="domain" description="PPIase cyclophilin-type" evidence="5">
    <location>
        <begin position="474"/>
        <end position="662"/>
    </location>
</feature>
<evidence type="ECO:0000256" key="3">
    <source>
        <dbReference type="ARBA" id="ARBA00022833"/>
    </source>
</evidence>
<dbReference type="AlphaFoldDB" id="A0A0G4H6X8"/>
<organism evidence="7 8">
    <name type="scientific">Vitrella brassicaformis (strain CCMP3155)</name>
    <dbReference type="NCBI Taxonomy" id="1169540"/>
    <lineage>
        <taxon>Eukaryota</taxon>
        <taxon>Sar</taxon>
        <taxon>Alveolata</taxon>
        <taxon>Colpodellida</taxon>
        <taxon>Vitrellaceae</taxon>
        <taxon>Vitrella</taxon>
    </lineage>
</organism>
<evidence type="ECO:0000259" key="6">
    <source>
        <dbReference type="PROSITE" id="PS50865"/>
    </source>
</evidence>
<name>A0A0G4H6X8_VITBC</name>
<dbReference type="PhylomeDB" id="A0A0G4H6X8"/>
<feature type="domain" description="MYND-type" evidence="6">
    <location>
        <begin position="15"/>
        <end position="52"/>
    </location>
</feature>
<keyword evidence="2 4" id="KW-0863">Zinc-finger</keyword>
<keyword evidence="8" id="KW-1185">Reference proteome</keyword>
<protein>
    <recommendedName>
        <fullName evidence="9">MYND-type domain-containing protein</fullName>
    </recommendedName>
</protein>